<dbReference type="AlphaFoldDB" id="A0AAW2I821"/>
<feature type="transmembrane region" description="Helical" evidence="1">
    <location>
        <begin position="35"/>
        <end position="59"/>
    </location>
</feature>
<reference evidence="2" key="2">
    <citation type="journal article" date="2024" name="Plant">
        <title>Genomic evolution and insights into agronomic trait innovations of Sesamum species.</title>
        <authorList>
            <person name="Miao H."/>
            <person name="Wang L."/>
            <person name="Qu L."/>
            <person name="Liu H."/>
            <person name="Sun Y."/>
            <person name="Le M."/>
            <person name="Wang Q."/>
            <person name="Wei S."/>
            <person name="Zheng Y."/>
            <person name="Lin W."/>
            <person name="Duan Y."/>
            <person name="Cao H."/>
            <person name="Xiong S."/>
            <person name="Wang X."/>
            <person name="Wei L."/>
            <person name="Li C."/>
            <person name="Ma Q."/>
            <person name="Ju M."/>
            <person name="Zhao R."/>
            <person name="Li G."/>
            <person name="Mu C."/>
            <person name="Tian Q."/>
            <person name="Mei H."/>
            <person name="Zhang T."/>
            <person name="Gao T."/>
            <person name="Zhang H."/>
        </authorList>
    </citation>
    <scope>NUCLEOTIDE SEQUENCE</scope>
    <source>
        <strain evidence="2">G02</strain>
    </source>
</reference>
<evidence type="ECO:0000256" key="1">
    <source>
        <dbReference type="SAM" id="Phobius"/>
    </source>
</evidence>
<reference evidence="2" key="1">
    <citation type="submission" date="2020-06" db="EMBL/GenBank/DDBJ databases">
        <authorList>
            <person name="Li T."/>
            <person name="Hu X."/>
            <person name="Zhang T."/>
            <person name="Song X."/>
            <person name="Zhang H."/>
            <person name="Dai N."/>
            <person name="Sheng W."/>
            <person name="Hou X."/>
            <person name="Wei L."/>
        </authorList>
    </citation>
    <scope>NUCLEOTIDE SEQUENCE</scope>
    <source>
        <strain evidence="2">G02</strain>
        <tissue evidence="2">Leaf</tissue>
    </source>
</reference>
<accession>A0AAW2I821</accession>
<evidence type="ECO:0000313" key="2">
    <source>
        <dbReference type="EMBL" id="KAL0277943.1"/>
    </source>
</evidence>
<keyword evidence="1" id="KW-0812">Transmembrane</keyword>
<protein>
    <submittedName>
        <fullName evidence="2">Uncharacterized protein</fullName>
    </submittedName>
</protein>
<gene>
    <name evidence="2" type="ORF">Sradi_7312100</name>
</gene>
<keyword evidence="1" id="KW-1133">Transmembrane helix</keyword>
<dbReference type="EMBL" id="JACGWJ010001721">
    <property type="protein sequence ID" value="KAL0277943.1"/>
    <property type="molecule type" value="Genomic_DNA"/>
</dbReference>
<name>A0AAW2I821_SESRA</name>
<keyword evidence="1" id="KW-0472">Membrane</keyword>
<organism evidence="2">
    <name type="scientific">Sesamum radiatum</name>
    <name type="common">Black benniseed</name>
    <dbReference type="NCBI Taxonomy" id="300843"/>
    <lineage>
        <taxon>Eukaryota</taxon>
        <taxon>Viridiplantae</taxon>
        <taxon>Streptophyta</taxon>
        <taxon>Embryophyta</taxon>
        <taxon>Tracheophyta</taxon>
        <taxon>Spermatophyta</taxon>
        <taxon>Magnoliopsida</taxon>
        <taxon>eudicotyledons</taxon>
        <taxon>Gunneridae</taxon>
        <taxon>Pentapetalae</taxon>
        <taxon>asterids</taxon>
        <taxon>lamiids</taxon>
        <taxon>Lamiales</taxon>
        <taxon>Pedaliaceae</taxon>
        <taxon>Sesamum</taxon>
    </lineage>
</organism>
<sequence>MQLYRPNNPRQLKIASIGKASKEDKELVPFAIESAVGTSALTLTALLGALGLTGTSLFCESRICFSRNRSWRNYGCY</sequence>
<proteinExistence type="predicted"/>
<comment type="caution">
    <text evidence="2">The sequence shown here is derived from an EMBL/GenBank/DDBJ whole genome shotgun (WGS) entry which is preliminary data.</text>
</comment>